<dbReference type="EMBL" id="VFOU01000001">
    <property type="protein sequence ID" value="TQL74249.1"/>
    <property type="molecule type" value="Genomic_DNA"/>
</dbReference>
<sequence length="50" mass="5553">MLVVGTPGSSGIAQQGLLYAVGFWELLSCTVIDGQRHPYMKLCYFEVIFL</sequence>
<evidence type="ECO:0000313" key="1">
    <source>
        <dbReference type="EMBL" id="TQL74249.1"/>
    </source>
</evidence>
<organism evidence="1 2">
    <name type="scientific">Enteractinococcus coprophilus</name>
    <dbReference type="NCBI Taxonomy" id="1027633"/>
    <lineage>
        <taxon>Bacteria</taxon>
        <taxon>Bacillati</taxon>
        <taxon>Actinomycetota</taxon>
        <taxon>Actinomycetes</taxon>
        <taxon>Micrococcales</taxon>
        <taxon>Micrococcaceae</taxon>
    </lineage>
</organism>
<evidence type="ECO:0000313" key="2">
    <source>
        <dbReference type="Proteomes" id="UP000319746"/>
    </source>
</evidence>
<dbReference type="Proteomes" id="UP000319746">
    <property type="component" value="Unassembled WGS sequence"/>
</dbReference>
<reference evidence="1 2" key="1">
    <citation type="submission" date="2019-06" db="EMBL/GenBank/DDBJ databases">
        <title>Sequencing the genomes of 1000 actinobacteria strains.</title>
        <authorList>
            <person name="Klenk H.-P."/>
        </authorList>
    </citation>
    <scope>NUCLEOTIDE SEQUENCE [LARGE SCALE GENOMIC DNA]</scope>
    <source>
        <strain evidence="1 2">DSM 24083</strain>
    </source>
</reference>
<dbReference type="AlphaFoldDB" id="A0A543ANV6"/>
<proteinExistence type="predicted"/>
<protein>
    <submittedName>
        <fullName evidence="1">Uncharacterized protein</fullName>
    </submittedName>
</protein>
<keyword evidence="2" id="KW-1185">Reference proteome</keyword>
<gene>
    <name evidence="1" type="ORF">FB556_0708</name>
</gene>
<comment type="caution">
    <text evidence="1">The sequence shown here is derived from an EMBL/GenBank/DDBJ whole genome shotgun (WGS) entry which is preliminary data.</text>
</comment>
<name>A0A543ANV6_9MICC</name>
<accession>A0A543ANV6</accession>